<reference evidence="2 3" key="1">
    <citation type="submission" date="2015-04" db="EMBL/GenBank/DDBJ databases">
        <title>Comparative genomics of rhizobia nodulating Arachis hypogaea in China.</title>
        <authorList>
            <person name="Li Y."/>
        </authorList>
    </citation>
    <scope>NUCLEOTIDE SEQUENCE [LARGE SCALE GENOMIC DNA]</scope>
    <source>
        <strain evidence="2 3">CCBAU 51757</strain>
    </source>
</reference>
<feature type="transmembrane region" description="Helical" evidence="1">
    <location>
        <begin position="105"/>
        <end position="127"/>
    </location>
</feature>
<dbReference type="RefSeq" id="WP_128921244.1">
    <property type="nucleotide sequence ID" value="NZ_LBJQ01000089.1"/>
</dbReference>
<sequence length="140" mass="15056">MTKLQLAKRIAAIVVYGHIFLFAFGLLITLVSPYDRADTVQMILMGSPLLAMVGISAYRFMSNLPLADTTSSADPAWVRMSTATTVAFLVALFAAYAAATVNTAIHVNSLKFIVGAIETILGAYLGINRDVMFPEEAHGK</sequence>
<evidence type="ECO:0000313" key="2">
    <source>
        <dbReference type="EMBL" id="RXH24049.1"/>
    </source>
</evidence>
<keyword evidence="1" id="KW-1133">Transmembrane helix</keyword>
<keyword evidence="1" id="KW-0812">Transmembrane</keyword>
<keyword evidence="3" id="KW-1185">Reference proteome</keyword>
<gene>
    <name evidence="2" type="ORF">XH99_28555</name>
</gene>
<protein>
    <submittedName>
        <fullName evidence="2">Uncharacterized protein</fullName>
    </submittedName>
</protein>
<accession>A0A4Q0RVX6</accession>
<name>A0A4Q0RVX6_9BRAD</name>
<feature type="transmembrane region" description="Helical" evidence="1">
    <location>
        <begin position="40"/>
        <end position="61"/>
    </location>
</feature>
<proteinExistence type="predicted"/>
<feature type="transmembrane region" description="Helical" evidence="1">
    <location>
        <begin position="82"/>
        <end position="99"/>
    </location>
</feature>
<dbReference type="Proteomes" id="UP000289546">
    <property type="component" value="Unassembled WGS sequence"/>
</dbReference>
<dbReference type="EMBL" id="LBJQ01000089">
    <property type="protein sequence ID" value="RXH24049.1"/>
    <property type="molecule type" value="Genomic_DNA"/>
</dbReference>
<keyword evidence="1" id="KW-0472">Membrane</keyword>
<evidence type="ECO:0000256" key="1">
    <source>
        <dbReference type="SAM" id="Phobius"/>
    </source>
</evidence>
<organism evidence="2 3">
    <name type="scientific">Bradyrhizobium nanningense</name>
    <dbReference type="NCBI Taxonomy" id="1325118"/>
    <lineage>
        <taxon>Bacteria</taxon>
        <taxon>Pseudomonadati</taxon>
        <taxon>Pseudomonadota</taxon>
        <taxon>Alphaproteobacteria</taxon>
        <taxon>Hyphomicrobiales</taxon>
        <taxon>Nitrobacteraceae</taxon>
        <taxon>Bradyrhizobium</taxon>
    </lineage>
</organism>
<comment type="caution">
    <text evidence="2">The sequence shown here is derived from an EMBL/GenBank/DDBJ whole genome shotgun (WGS) entry which is preliminary data.</text>
</comment>
<dbReference type="AlphaFoldDB" id="A0A4Q0RVX6"/>
<evidence type="ECO:0000313" key="3">
    <source>
        <dbReference type="Proteomes" id="UP000289546"/>
    </source>
</evidence>
<feature type="transmembrane region" description="Helical" evidence="1">
    <location>
        <begin position="12"/>
        <end position="34"/>
    </location>
</feature>